<dbReference type="Pfam" id="PF14433">
    <property type="entry name" value="SUKH-3"/>
    <property type="match status" value="1"/>
</dbReference>
<dbReference type="InterPro" id="IPR025850">
    <property type="entry name" value="SUKH-3"/>
</dbReference>
<sequence>MTNLSWPSQITAEVVTRAGWSPERKIDIQPWLDDLGSQGFSFSQYAIDVLTSFGGLRIPPQKIEGALYAGTEIEFDPMEVGDGMRERYVNIESRLGQRLSPLADCGGESSLLIAENGSILQDWSGGIRLLGKTFPDALDLAIRRHKWPVSVVEFGKDEE</sequence>
<evidence type="ECO:0000313" key="2">
    <source>
        <dbReference type="Proteomes" id="UP000308349"/>
    </source>
</evidence>
<evidence type="ECO:0000313" key="1">
    <source>
        <dbReference type="EMBL" id="TLG14789.1"/>
    </source>
</evidence>
<protein>
    <recommendedName>
        <fullName evidence="3">SUKH-3 domain containing protein</fullName>
    </recommendedName>
</protein>
<gene>
    <name evidence="1" type="ORF">FEK35_06380</name>
</gene>
<reference evidence="1 2" key="1">
    <citation type="submission" date="2019-05" db="EMBL/GenBank/DDBJ databases">
        <title>Genomes sequences of two Nocardia cyriacigeorgica environmental isolates, type strains Nocardia asteroides ATCC 19247 and Nocardia cyriacigeorgica DSM 44484.</title>
        <authorList>
            <person name="Vautrin F."/>
            <person name="Bergeron E."/>
            <person name="Dubost A."/>
            <person name="Abrouk D."/>
            <person name="Rodriguez Nava V."/>
            <person name="Pujic P."/>
        </authorList>
    </citation>
    <scope>NUCLEOTIDE SEQUENCE [LARGE SCALE GENOMIC DNA]</scope>
    <source>
        <strain evidence="1 2">EML 1456</strain>
    </source>
</reference>
<dbReference type="OrthoDB" id="3351204at2"/>
<dbReference type="AlphaFoldDB" id="A0A5R8PHK9"/>
<comment type="caution">
    <text evidence="1">The sequence shown here is derived from an EMBL/GenBank/DDBJ whole genome shotgun (WGS) entry which is preliminary data.</text>
</comment>
<organism evidence="1 2">
    <name type="scientific">Nocardia cyriacigeorgica</name>
    <dbReference type="NCBI Taxonomy" id="135487"/>
    <lineage>
        <taxon>Bacteria</taxon>
        <taxon>Bacillati</taxon>
        <taxon>Actinomycetota</taxon>
        <taxon>Actinomycetes</taxon>
        <taxon>Mycobacteriales</taxon>
        <taxon>Nocardiaceae</taxon>
        <taxon>Nocardia</taxon>
    </lineage>
</organism>
<proteinExistence type="predicted"/>
<dbReference type="RefSeq" id="WP_138455429.1">
    <property type="nucleotide sequence ID" value="NZ_VBUU01000004.1"/>
</dbReference>
<dbReference type="Proteomes" id="UP000308349">
    <property type="component" value="Unassembled WGS sequence"/>
</dbReference>
<dbReference type="EMBL" id="VBUU01000004">
    <property type="protein sequence ID" value="TLG14789.1"/>
    <property type="molecule type" value="Genomic_DNA"/>
</dbReference>
<name>A0A5R8PHK9_9NOCA</name>
<evidence type="ECO:0008006" key="3">
    <source>
        <dbReference type="Google" id="ProtNLM"/>
    </source>
</evidence>
<accession>A0A5R8PHK9</accession>